<gene>
    <name evidence="1" type="ORF">NA57DRAFT_80537</name>
</gene>
<name>A0A9P4M5S7_9PEZI</name>
<organism evidence="1 2">
    <name type="scientific">Rhizodiscina lignyota</name>
    <dbReference type="NCBI Taxonomy" id="1504668"/>
    <lineage>
        <taxon>Eukaryota</taxon>
        <taxon>Fungi</taxon>
        <taxon>Dikarya</taxon>
        <taxon>Ascomycota</taxon>
        <taxon>Pezizomycotina</taxon>
        <taxon>Dothideomycetes</taxon>
        <taxon>Pleosporomycetidae</taxon>
        <taxon>Aulographales</taxon>
        <taxon>Rhizodiscinaceae</taxon>
        <taxon>Rhizodiscina</taxon>
    </lineage>
</organism>
<dbReference type="AlphaFoldDB" id="A0A9P4M5S7"/>
<proteinExistence type="predicted"/>
<evidence type="ECO:0000313" key="2">
    <source>
        <dbReference type="Proteomes" id="UP000799772"/>
    </source>
</evidence>
<evidence type="ECO:0000313" key="1">
    <source>
        <dbReference type="EMBL" id="KAF2094119.1"/>
    </source>
</evidence>
<reference evidence="1" key="1">
    <citation type="journal article" date="2020" name="Stud. Mycol.">
        <title>101 Dothideomycetes genomes: a test case for predicting lifestyles and emergence of pathogens.</title>
        <authorList>
            <person name="Haridas S."/>
            <person name="Albert R."/>
            <person name="Binder M."/>
            <person name="Bloem J."/>
            <person name="Labutti K."/>
            <person name="Salamov A."/>
            <person name="Andreopoulos B."/>
            <person name="Baker S."/>
            <person name="Barry K."/>
            <person name="Bills G."/>
            <person name="Bluhm B."/>
            <person name="Cannon C."/>
            <person name="Castanera R."/>
            <person name="Culley D."/>
            <person name="Daum C."/>
            <person name="Ezra D."/>
            <person name="Gonzalez J."/>
            <person name="Henrissat B."/>
            <person name="Kuo A."/>
            <person name="Liang C."/>
            <person name="Lipzen A."/>
            <person name="Lutzoni F."/>
            <person name="Magnuson J."/>
            <person name="Mondo S."/>
            <person name="Nolan M."/>
            <person name="Ohm R."/>
            <person name="Pangilinan J."/>
            <person name="Park H.-J."/>
            <person name="Ramirez L."/>
            <person name="Alfaro M."/>
            <person name="Sun H."/>
            <person name="Tritt A."/>
            <person name="Yoshinaga Y."/>
            <person name="Zwiers L.-H."/>
            <person name="Turgeon B."/>
            <person name="Goodwin S."/>
            <person name="Spatafora J."/>
            <person name="Crous P."/>
            <person name="Grigoriev I."/>
        </authorList>
    </citation>
    <scope>NUCLEOTIDE SEQUENCE</scope>
    <source>
        <strain evidence="1">CBS 133067</strain>
    </source>
</reference>
<protein>
    <submittedName>
        <fullName evidence="1">Uncharacterized protein</fullName>
    </submittedName>
</protein>
<keyword evidence="2" id="KW-1185">Reference proteome</keyword>
<accession>A0A9P4M5S7</accession>
<comment type="caution">
    <text evidence="1">The sequence shown here is derived from an EMBL/GenBank/DDBJ whole genome shotgun (WGS) entry which is preliminary data.</text>
</comment>
<dbReference type="OrthoDB" id="5326588at2759"/>
<dbReference type="Proteomes" id="UP000799772">
    <property type="component" value="Unassembled WGS sequence"/>
</dbReference>
<sequence length="144" mass="17223">MAPQCQALTLSDAKRCSEIGTQSNNLFCAYHAKQCHGILENTTQLIGQKFVILRALERLERRTAEVLYESQKWFKWVRQCQDDEEAQRAKEKEQVKKEAALFQRHWKEVEARLRRLRQKEDAKRQDEFLEMAYQERMSQEDEDT</sequence>
<dbReference type="EMBL" id="ML978135">
    <property type="protein sequence ID" value="KAF2094119.1"/>
    <property type="molecule type" value="Genomic_DNA"/>
</dbReference>